<dbReference type="Pfam" id="PF20736">
    <property type="entry name" value="Glyco_hydro127M"/>
    <property type="match status" value="1"/>
</dbReference>
<keyword evidence="4" id="KW-0378">Hydrolase</keyword>
<proteinExistence type="predicted"/>
<dbReference type="PANTHER" id="PTHR43465:SF2">
    <property type="entry name" value="DUF1680 DOMAIN PROTEIN (AFU_ORTHOLOGUE AFUA_1G08910)"/>
    <property type="match status" value="1"/>
</dbReference>
<dbReference type="InterPro" id="IPR049046">
    <property type="entry name" value="Beta-AFase-like_GH127_middle"/>
</dbReference>
<keyword evidence="5" id="KW-1185">Reference proteome</keyword>
<dbReference type="Pfam" id="PF20737">
    <property type="entry name" value="Glyco_hydro127C"/>
    <property type="match status" value="1"/>
</dbReference>
<evidence type="ECO:0000259" key="2">
    <source>
        <dbReference type="Pfam" id="PF20736"/>
    </source>
</evidence>
<dbReference type="Pfam" id="PF07944">
    <property type="entry name" value="Beta-AFase-like_GH127_cat"/>
    <property type="match status" value="1"/>
</dbReference>
<dbReference type="InterPro" id="IPR049174">
    <property type="entry name" value="Beta-AFase-like"/>
</dbReference>
<comment type="caution">
    <text evidence="4">The sequence shown here is derived from an EMBL/GenBank/DDBJ whole genome shotgun (WGS) entry which is preliminary data.</text>
</comment>
<dbReference type="RefSeq" id="WP_323280671.1">
    <property type="nucleotide sequence ID" value="NZ_JAYGGQ010000017.1"/>
</dbReference>
<feature type="domain" description="Non-reducing end beta-L-arabinofuranosidase-like GH127 C-terminal" evidence="3">
    <location>
        <begin position="528"/>
        <end position="634"/>
    </location>
</feature>
<dbReference type="InterPro" id="IPR008928">
    <property type="entry name" value="6-hairpin_glycosidase_sf"/>
</dbReference>
<dbReference type="InterPro" id="IPR012878">
    <property type="entry name" value="Beta-AFase-like_GH127_cat"/>
</dbReference>
<dbReference type="InterPro" id="IPR049049">
    <property type="entry name" value="Beta-AFase-like_GH127_C"/>
</dbReference>
<accession>A0ABU5TCH5</accession>
<evidence type="ECO:0000313" key="5">
    <source>
        <dbReference type="Proteomes" id="UP001304769"/>
    </source>
</evidence>
<organism evidence="4 5">
    <name type="scientific">Sinomonas terricola</name>
    <dbReference type="NCBI Taxonomy" id="3110330"/>
    <lineage>
        <taxon>Bacteria</taxon>
        <taxon>Bacillati</taxon>
        <taxon>Actinomycetota</taxon>
        <taxon>Actinomycetes</taxon>
        <taxon>Micrococcales</taxon>
        <taxon>Micrococcaceae</taxon>
        <taxon>Sinomonas</taxon>
    </lineage>
</organism>
<evidence type="ECO:0000259" key="1">
    <source>
        <dbReference type="Pfam" id="PF07944"/>
    </source>
</evidence>
<dbReference type="SUPFAM" id="SSF48208">
    <property type="entry name" value="Six-hairpin glycosidases"/>
    <property type="match status" value="1"/>
</dbReference>
<protein>
    <submittedName>
        <fullName evidence="4">Glycoside hydrolase family 127 protein</fullName>
    </submittedName>
</protein>
<feature type="domain" description="Non-reducing end beta-L-arabinofuranosidase-like GH127 middle" evidence="2">
    <location>
        <begin position="432"/>
        <end position="524"/>
    </location>
</feature>
<evidence type="ECO:0000313" key="4">
    <source>
        <dbReference type="EMBL" id="MEA5456771.1"/>
    </source>
</evidence>
<dbReference type="GO" id="GO:0016787">
    <property type="term" value="F:hydrolase activity"/>
    <property type="evidence" value="ECO:0007669"/>
    <property type="project" value="UniProtKB-KW"/>
</dbReference>
<evidence type="ECO:0000259" key="3">
    <source>
        <dbReference type="Pfam" id="PF20737"/>
    </source>
</evidence>
<gene>
    <name evidence="4" type="ORF">SPF06_18765</name>
</gene>
<name>A0ABU5TCH5_9MICC</name>
<dbReference type="Proteomes" id="UP001304769">
    <property type="component" value="Unassembled WGS sequence"/>
</dbReference>
<dbReference type="PANTHER" id="PTHR43465">
    <property type="entry name" value="DUF1680 DOMAIN PROTEIN (AFU_ORTHOLOGUE AFUA_1G08910)"/>
    <property type="match status" value="1"/>
</dbReference>
<dbReference type="EMBL" id="JAYGGQ010000017">
    <property type="protein sequence ID" value="MEA5456771.1"/>
    <property type="molecule type" value="Genomic_DNA"/>
</dbReference>
<reference evidence="4 5" key="1">
    <citation type="submission" date="2023-12" db="EMBL/GenBank/DDBJ databases">
        <title>Sinomonas terricola sp. nov, isolated from litchi orchard soil in Guangdong, PR China.</title>
        <authorList>
            <person name="Jiaxin W."/>
            <person name="Yang Z."/>
            <person name="Honghui Z."/>
        </authorList>
    </citation>
    <scope>NUCLEOTIDE SEQUENCE [LARGE SCALE GENOMIC DNA]</scope>
    <source>
        <strain evidence="4 5">JGH33</strain>
    </source>
</reference>
<feature type="domain" description="Non-reducing end beta-L-arabinofuranosidase-like GH127 catalytic" evidence="1">
    <location>
        <begin position="28"/>
        <end position="420"/>
    </location>
</feature>
<sequence>MTSTETALARGGPVHPPMSLLRPLGTDEVRIAGGFWGQKQALNAEAIIAHCLHWMERIGWIANFDRVVDGTIGQARQGVEFVDSEVYKLLEALAWELGRRPDPELEQRYNDLVCRIAAAQDPDGYLHTAFGHQGQRGRYSDLEWGHELYCAGHLIQAAVARLRTGHDDLLVGVARRLADHVCREFGPDGRDAICGHPEIEPALAEFARATGEDRYRDMARLFIERRGRRTLKTTLFQGPEYFQDDVPVREAEVLRGHAVRALYLAAGAVDLASDTGDRELLSAVESQWQRTVSRRTHITGGMGSHHQNEEFGEDYELPPDRAYSETCAGIASVMLSWRLLLETGEAKYADLIERTLFNNILASPRIDGRAFYYANTLHQRAVGAELAQDELSERAEASTRAPWFEVSCCPTNIARTLAGIHSYFATADPHGIQLHQFGDIDIATATGAGHSVRLAMRTAYPAEGEIRITIEEDAEFTLSVRIPAWARGRTGADLDGESLAVEGDYLRVRRDFARGAVLRLRLPMDARLAWPSPRIDALRGTAAVERGPQVLCLESVDLPEGVPFEYIRLNPALPLATTPDGALAHLLIEAEPDSQSWPYGGQTRPIRAKEITARLVPYATWANRGPGKMRVWIPAGSAGQPEPAPAAASHCGT</sequence>